<proteinExistence type="predicted"/>
<dbReference type="Proteomes" id="UP000814243">
    <property type="component" value="Unassembled WGS sequence"/>
</dbReference>
<evidence type="ECO:0000256" key="1">
    <source>
        <dbReference type="SAM" id="MobiDB-lite"/>
    </source>
</evidence>
<reference evidence="2" key="1">
    <citation type="journal article" date="2021" name="G3 (Bethesda)">
        <title>Genome and transcriptome analysis of the beet armyworm Spodoptera exigua reveals targets for pest control. .</title>
        <authorList>
            <person name="Simon S."/>
            <person name="Breeschoten T."/>
            <person name="Jansen H.J."/>
            <person name="Dirks R.P."/>
            <person name="Schranz M.E."/>
            <person name="Ros V.I.D."/>
        </authorList>
    </citation>
    <scope>NUCLEOTIDE SEQUENCE</scope>
    <source>
        <strain evidence="2">TB_SE_WUR_2020</strain>
    </source>
</reference>
<feature type="region of interest" description="Disordered" evidence="1">
    <location>
        <begin position="101"/>
        <end position="163"/>
    </location>
</feature>
<organism evidence="2 3">
    <name type="scientific">Spodoptera exigua</name>
    <name type="common">Beet armyworm</name>
    <name type="synonym">Noctua fulgens</name>
    <dbReference type="NCBI Taxonomy" id="7107"/>
    <lineage>
        <taxon>Eukaryota</taxon>
        <taxon>Metazoa</taxon>
        <taxon>Ecdysozoa</taxon>
        <taxon>Arthropoda</taxon>
        <taxon>Hexapoda</taxon>
        <taxon>Insecta</taxon>
        <taxon>Pterygota</taxon>
        <taxon>Neoptera</taxon>
        <taxon>Endopterygota</taxon>
        <taxon>Lepidoptera</taxon>
        <taxon>Glossata</taxon>
        <taxon>Ditrysia</taxon>
        <taxon>Noctuoidea</taxon>
        <taxon>Noctuidae</taxon>
        <taxon>Amphipyrinae</taxon>
        <taxon>Spodoptera</taxon>
    </lineage>
</organism>
<name>A0A922MT55_SPOEX</name>
<feature type="compositionally biased region" description="Polar residues" evidence="1">
    <location>
        <begin position="101"/>
        <end position="120"/>
    </location>
</feature>
<protein>
    <submittedName>
        <fullName evidence="2">Uncharacterized protein</fullName>
    </submittedName>
</protein>
<dbReference type="AlphaFoldDB" id="A0A922MT55"/>
<evidence type="ECO:0000313" key="3">
    <source>
        <dbReference type="Proteomes" id="UP000814243"/>
    </source>
</evidence>
<accession>A0A922MT55</accession>
<evidence type="ECO:0000313" key="2">
    <source>
        <dbReference type="EMBL" id="KAH9642171.1"/>
    </source>
</evidence>
<dbReference type="EMBL" id="JACEFF010000198">
    <property type="protein sequence ID" value="KAH9642171.1"/>
    <property type="molecule type" value="Genomic_DNA"/>
</dbReference>
<sequence length="275" mass="32287">MELSADMYQNQKELSENIQKVCINIKKDGWARKNADYFKRRIQMLETLWSEFQFNHDSLTTEESVTHPYFTSDLYNKTRQIYKEVKDLIILQHQQLSMQLRSQAGRSVTPTASTSQQGQEDVSDEQGKQSTEEEGDMNNASENQDDNNRERSPSHQQHSLTKREIGSNSKLDELLRMQTANFKAFIRADANIQVDFISGKWEFDDALQTLQARWSAVDKLHWEIDCELNGDRIVVYEERYTSRLATGWLRNHFIHYQSRVHFAIMNMEFIAVQSF</sequence>
<gene>
    <name evidence="2" type="ORF">HF086_002327</name>
</gene>
<comment type="caution">
    <text evidence="2">The sequence shown here is derived from an EMBL/GenBank/DDBJ whole genome shotgun (WGS) entry which is preliminary data.</text>
</comment>